<keyword evidence="2" id="KW-0378">Hydrolase</keyword>
<sequence length="393" mass="44629">MIKKIPVTVLSGYLGSGKTTLLNHILHNRSNRKIAVIVNDMSEVNVDASMVKKGGFTRTDEKLVELQNGCICCTLREDLMIEVERLVKDGEIDYILIESSGISEPIPVAQTFTYIDEEHGINLSDKCRLDTMVTVVDANRFWHDFASGESLLDRKQGTDESDAREIVDLLIDQIEFANVLVLNKIDLVDEESVDELKGVLLKLNPDARIIETVHSEVDLKEILDTGCFDFEKASQGAGWIKELNEEHIPETEEFGISSFVYKRKRPFHPERFMHWLEDWPVDIVRAKGFIWLASRNNIAGLLSQAGPSITLQGAGEWIAVYPEEERLEVLEEEPELLEKWDEDFGDRMIELVLIGIDMDKEEIESSLDKCLLTDPEMRTDWSALADPLPAFHL</sequence>
<protein>
    <submittedName>
        <fullName evidence="7">G3E family GTPase</fullName>
    </submittedName>
</protein>
<dbReference type="PANTHER" id="PTHR43603:SF3">
    <property type="entry name" value="ZINC CHAPERONE YCIC"/>
    <property type="match status" value="1"/>
</dbReference>
<dbReference type="SMART" id="SM00833">
    <property type="entry name" value="CobW_C"/>
    <property type="match status" value="1"/>
</dbReference>
<dbReference type="Gene3D" id="3.40.50.300">
    <property type="entry name" value="P-loop containing nucleotide triphosphate hydrolases"/>
    <property type="match status" value="1"/>
</dbReference>
<evidence type="ECO:0000256" key="4">
    <source>
        <dbReference type="ARBA" id="ARBA00034320"/>
    </source>
</evidence>
<accession>A0A2V2ZRK7</accession>
<dbReference type="Gene3D" id="3.30.1220.10">
    <property type="entry name" value="CobW-like, C-terminal domain"/>
    <property type="match status" value="1"/>
</dbReference>
<name>A0A2V2ZRK7_9BACI</name>
<dbReference type="InterPro" id="IPR051927">
    <property type="entry name" value="Zn_Chap_cDPG_Synth"/>
</dbReference>
<dbReference type="AlphaFoldDB" id="A0A2V2ZRK7"/>
<evidence type="ECO:0000256" key="3">
    <source>
        <dbReference type="ARBA" id="ARBA00023186"/>
    </source>
</evidence>
<comment type="caution">
    <text evidence="7">The sequence shown here is derived from an EMBL/GenBank/DDBJ whole genome shotgun (WGS) entry which is preliminary data.</text>
</comment>
<dbReference type="Proteomes" id="UP000247150">
    <property type="component" value="Unassembled WGS sequence"/>
</dbReference>
<dbReference type="PANTHER" id="PTHR43603">
    <property type="entry name" value="COBW DOMAIN-CONTAINING PROTEIN DDB_G0274527"/>
    <property type="match status" value="1"/>
</dbReference>
<organism evidence="7 8">
    <name type="scientific">Cytobacillus oceanisediminis</name>
    <dbReference type="NCBI Taxonomy" id="665099"/>
    <lineage>
        <taxon>Bacteria</taxon>
        <taxon>Bacillati</taxon>
        <taxon>Bacillota</taxon>
        <taxon>Bacilli</taxon>
        <taxon>Bacillales</taxon>
        <taxon>Bacillaceae</taxon>
        <taxon>Cytobacillus</taxon>
    </lineage>
</organism>
<evidence type="ECO:0000256" key="1">
    <source>
        <dbReference type="ARBA" id="ARBA00022741"/>
    </source>
</evidence>
<evidence type="ECO:0000313" key="7">
    <source>
        <dbReference type="EMBL" id="PWW20760.1"/>
    </source>
</evidence>
<proteinExistence type="inferred from homology"/>
<comment type="similarity">
    <text evidence="4">Belongs to the SIMIBI class G3E GTPase family. ZNG1 subfamily.</text>
</comment>
<gene>
    <name evidence="7" type="ORF">DFO73_11453</name>
</gene>
<evidence type="ECO:0000256" key="2">
    <source>
        <dbReference type="ARBA" id="ARBA00022801"/>
    </source>
</evidence>
<dbReference type="CDD" id="cd03112">
    <property type="entry name" value="CobW-like"/>
    <property type="match status" value="1"/>
</dbReference>
<feature type="domain" description="CobW C-terminal" evidence="6">
    <location>
        <begin position="256"/>
        <end position="371"/>
    </location>
</feature>
<dbReference type="InterPro" id="IPR036627">
    <property type="entry name" value="CobW-likC_sf"/>
</dbReference>
<evidence type="ECO:0000259" key="6">
    <source>
        <dbReference type="SMART" id="SM00833"/>
    </source>
</evidence>
<dbReference type="Pfam" id="PF07683">
    <property type="entry name" value="CobW_C"/>
    <property type="match status" value="1"/>
</dbReference>
<dbReference type="GO" id="GO:0016787">
    <property type="term" value="F:hydrolase activity"/>
    <property type="evidence" value="ECO:0007669"/>
    <property type="project" value="UniProtKB-KW"/>
</dbReference>
<evidence type="ECO:0000256" key="5">
    <source>
        <dbReference type="ARBA" id="ARBA00049117"/>
    </source>
</evidence>
<dbReference type="InterPro" id="IPR003495">
    <property type="entry name" value="CobW/HypB/UreG_nucleotide-bd"/>
</dbReference>
<dbReference type="InterPro" id="IPR027417">
    <property type="entry name" value="P-loop_NTPase"/>
</dbReference>
<dbReference type="GO" id="GO:0000166">
    <property type="term" value="F:nucleotide binding"/>
    <property type="evidence" value="ECO:0007669"/>
    <property type="project" value="UniProtKB-KW"/>
</dbReference>
<dbReference type="OrthoDB" id="9808822at2"/>
<dbReference type="RefSeq" id="WP_110066822.1">
    <property type="nucleotide sequence ID" value="NZ_QGTW01000014.1"/>
</dbReference>
<keyword evidence="1" id="KW-0547">Nucleotide-binding</keyword>
<comment type="catalytic activity">
    <reaction evidence="5">
        <text>GTP + H2O = GDP + phosphate + H(+)</text>
        <dbReference type="Rhea" id="RHEA:19669"/>
        <dbReference type="ChEBI" id="CHEBI:15377"/>
        <dbReference type="ChEBI" id="CHEBI:15378"/>
        <dbReference type="ChEBI" id="CHEBI:37565"/>
        <dbReference type="ChEBI" id="CHEBI:43474"/>
        <dbReference type="ChEBI" id="CHEBI:58189"/>
    </reaction>
    <physiologicalReaction direction="left-to-right" evidence="5">
        <dbReference type="Rhea" id="RHEA:19670"/>
    </physiologicalReaction>
</comment>
<reference evidence="7 8" key="1">
    <citation type="submission" date="2018-05" db="EMBL/GenBank/DDBJ databases">
        <title>Freshwater and sediment microbial communities from various areas in North America, analyzing microbe dynamics in response to fracking.</title>
        <authorList>
            <person name="Lamendella R."/>
        </authorList>
    </citation>
    <scope>NUCLEOTIDE SEQUENCE [LARGE SCALE GENOMIC DNA]</scope>
    <source>
        <strain evidence="7 8">15_TX</strain>
    </source>
</reference>
<keyword evidence="3" id="KW-0143">Chaperone</keyword>
<dbReference type="InterPro" id="IPR011629">
    <property type="entry name" value="CobW-like_C"/>
</dbReference>
<evidence type="ECO:0000313" key="8">
    <source>
        <dbReference type="Proteomes" id="UP000247150"/>
    </source>
</evidence>
<dbReference type="Pfam" id="PF02492">
    <property type="entry name" value="cobW"/>
    <property type="match status" value="1"/>
</dbReference>
<dbReference type="SUPFAM" id="SSF52540">
    <property type="entry name" value="P-loop containing nucleoside triphosphate hydrolases"/>
    <property type="match status" value="1"/>
</dbReference>
<dbReference type="EMBL" id="QGTW01000014">
    <property type="protein sequence ID" value="PWW20760.1"/>
    <property type="molecule type" value="Genomic_DNA"/>
</dbReference>